<dbReference type="GO" id="GO:0004527">
    <property type="term" value="F:exonuclease activity"/>
    <property type="evidence" value="ECO:0007669"/>
    <property type="project" value="UniProtKB-KW"/>
</dbReference>
<feature type="non-terminal residue" evidence="12">
    <location>
        <position position="1"/>
    </location>
</feature>
<dbReference type="GO" id="GO:0003697">
    <property type="term" value="F:single-stranded DNA binding"/>
    <property type="evidence" value="ECO:0007669"/>
    <property type="project" value="TreeGrafter"/>
</dbReference>
<accession>A0A4P9W3J1</accession>
<comment type="subcellular location">
    <subcellularLocation>
        <location evidence="1">Nucleus</location>
    </subcellularLocation>
</comment>
<feature type="non-terminal residue" evidence="12">
    <location>
        <position position="288"/>
    </location>
</feature>
<keyword evidence="4" id="KW-0227">DNA damage</keyword>
<comment type="similarity">
    <text evidence="2">Belongs to the tyrosyl-DNA phosphodiesterase family.</text>
</comment>
<dbReference type="GO" id="GO:0017005">
    <property type="term" value="F:3'-tyrosyl-DNA phosphodiesterase activity"/>
    <property type="evidence" value="ECO:0007669"/>
    <property type="project" value="TreeGrafter"/>
</dbReference>
<dbReference type="GO" id="GO:0006281">
    <property type="term" value="P:DNA repair"/>
    <property type="evidence" value="ECO:0007669"/>
    <property type="project" value="UniProtKB-KW"/>
</dbReference>
<feature type="binding site" evidence="10">
    <location>
        <position position="7"/>
    </location>
    <ligand>
        <name>substrate</name>
    </ligand>
</feature>
<feature type="binding site" evidence="10">
    <location>
        <position position="236"/>
    </location>
    <ligand>
        <name>substrate</name>
    </ligand>
</feature>
<keyword evidence="7" id="KW-0234">DNA repair</keyword>
<protein>
    <submittedName>
        <fullName evidence="12">Tyrosyl-DNA phosphodiesterase I</fullName>
    </submittedName>
</protein>
<reference evidence="13" key="1">
    <citation type="journal article" date="2018" name="Nat. Microbiol.">
        <title>Leveraging single-cell genomics to expand the fungal tree of life.</title>
        <authorList>
            <person name="Ahrendt S.R."/>
            <person name="Quandt C.A."/>
            <person name="Ciobanu D."/>
            <person name="Clum A."/>
            <person name="Salamov A."/>
            <person name="Andreopoulos B."/>
            <person name="Cheng J.F."/>
            <person name="Woyke T."/>
            <person name="Pelin A."/>
            <person name="Henrissat B."/>
            <person name="Reynolds N.K."/>
            <person name="Benny G.L."/>
            <person name="Smith M.E."/>
            <person name="James T.Y."/>
            <person name="Grigoriev I.V."/>
        </authorList>
    </citation>
    <scope>NUCLEOTIDE SEQUENCE [LARGE SCALE GENOMIC DNA]</scope>
</reference>
<dbReference type="InterPro" id="IPR010347">
    <property type="entry name" value="Tdp1"/>
</dbReference>
<evidence type="ECO:0000256" key="8">
    <source>
        <dbReference type="ARBA" id="ARBA00023242"/>
    </source>
</evidence>
<evidence type="ECO:0000313" key="13">
    <source>
        <dbReference type="Proteomes" id="UP000269721"/>
    </source>
</evidence>
<dbReference type="Proteomes" id="UP000269721">
    <property type="component" value="Unassembled WGS sequence"/>
</dbReference>
<evidence type="ECO:0000256" key="4">
    <source>
        <dbReference type="ARBA" id="ARBA00022763"/>
    </source>
</evidence>
<dbReference type="AlphaFoldDB" id="A0A4P9W3J1"/>
<evidence type="ECO:0000256" key="10">
    <source>
        <dbReference type="PIRSR" id="PIRSR610347-2"/>
    </source>
</evidence>
<organism evidence="12 13">
    <name type="scientific">Blyttiomyces helicus</name>
    <dbReference type="NCBI Taxonomy" id="388810"/>
    <lineage>
        <taxon>Eukaryota</taxon>
        <taxon>Fungi</taxon>
        <taxon>Fungi incertae sedis</taxon>
        <taxon>Chytridiomycota</taxon>
        <taxon>Chytridiomycota incertae sedis</taxon>
        <taxon>Chytridiomycetes</taxon>
        <taxon>Chytridiomycetes incertae sedis</taxon>
        <taxon>Blyttiomyces</taxon>
    </lineage>
</organism>
<dbReference type="Pfam" id="PF06087">
    <property type="entry name" value="Tyr-DNA_phospho"/>
    <property type="match status" value="1"/>
</dbReference>
<keyword evidence="8" id="KW-0539">Nucleus</keyword>
<dbReference type="OrthoDB" id="47785at2759"/>
<feature type="active site" description="Nucleophile" evidence="9">
    <location>
        <position position="5"/>
    </location>
</feature>
<evidence type="ECO:0000256" key="3">
    <source>
        <dbReference type="ARBA" id="ARBA00022722"/>
    </source>
</evidence>
<evidence type="ECO:0000256" key="11">
    <source>
        <dbReference type="PIRSR" id="PIRSR610347-3"/>
    </source>
</evidence>
<name>A0A4P9W3J1_9FUNG</name>
<proteinExistence type="inferred from homology"/>
<keyword evidence="6" id="KW-0269">Exonuclease</keyword>
<dbReference type="Gene3D" id="3.30.870.10">
    <property type="entry name" value="Endonuclease Chain A"/>
    <property type="match status" value="2"/>
</dbReference>
<keyword evidence="5" id="KW-0378">Hydrolase</keyword>
<sequence>LGTHHTKAMILMYRSPDSKRQCDTLRVVIHTANMVSRDWENRTQGVWLSPRIHRKSSSSTPASAFETDLLAYLSAYDGALSSWCSDLAGFDFSRCKAVLVASVPGRHVGSERHRWGLARLARELARVECASSGVRETIVCQVSSIGALGTADKWLQTELGTSLRSARNVLQCRRPDLRLVFPTVEDVRTSIDGWASGGSIPFKSDNWDKQESYMRPLLCSWRAEKAGRKHASPHIKTYARISETGTLSWFLVTSSNLSKAAWGAVQKNGAQLEIKSFELGVLVHPELW</sequence>
<evidence type="ECO:0000256" key="6">
    <source>
        <dbReference type="ARBA" id="ARBA00022839"/>
    </source>
</evidence>
<dbReference type="PANTHER" id="PTHR12415:SF0">
    <property type="entry name" value="TYROSYL-DNA PHOSPHODIESTERASE 1"/>
    <property type="match status" value="1"/>
</dbReference>
<dbReference type="EMBL" id="KZ999818">
    <property type="protein sequence ID" value="RKO84706.1"/>
    <property type="molecule type" value="Genomic_DNA"/>
</dbReference>
<feature type="active site" description="Proton donor/acceptor" evidence="9">
    <location>
        <position position="234"/>
    </location>
</feature>
<keyword evidence="13" id="KW-1185">Reference proteome</keyword>
<dbReference type="SUPFAM" id="SSF56024">
    <property type="entry name" value="Phospholipase D/nuclease"/>
    <property type="match status" value="2"/>
</dbReference>
<evidence type="ECO:0000256" key="7">
    <source>
        <dbReference type="ARBA" id="ARBA00023204"/>
    </source>
</evidence>
<evidence type="ECO:0000256" key="2">
    <source>
        <dbReference type="ARBA" id="ARBA00010205"/>
    </source>
</evidence>
<feature type="site" description="Interaction with DNA" evidence="11">
    <location>
        <position position="258"/>
    </location>
</feature>
<dbReference type="GO" id="GO:0003690">
    <property type="term" value="F:double-stranded DNA binding"/>
    <property type="evidence" value="ECO:0007669"/>
    <property type="project" value="TreeGrafter"/>
</dbReference>
<evidence type="ECO:0000256" key="1">
    <source>
        <dbReference type="ARBA" id="ARBA00004123"/>
    </source>
</evidence>
<evidence type="ECO:0000256" key="5">
    <source>
        <dbReference type="ARBA" id="ARBA00022801"/>
    </source>
</evidence>
<gene>
    <name evidence="12" type="ORF">BDK51DRAFT_3798</name>
</gene>
<evidence type="ECO:0000256" key="9">
    <source>
        <dbReference type="PIRSR" id="PIRSR610347-1"/>
    </source>
</evidence>
<dbReference type="PANTHER" id="PTHR12415">
    <property type="entry name" value="TYROSYL-DNA PHOSPHODIESTERASE 1"/>
    <property type="match status" value="1"/>
</dbReference>
<evidence type="ECO:0000313" key="12">
    <source>
        <dbReference type="EMBL" id="RKO84706.1"/>
    </source>
</evidence>
<keyword evidence="3" id="KW-0540">Nuclease</keyword>
<dbReference type="GO" id="GO:0005634">
    <property type="term" value="C:nucleus"/>
    <property type="evidence" value="ECO:0007669"/>
    <property type="project" value="UniProtKB-SubCell"/>
</dbReference>